<dbReference type="AlphaFoldDB" id="A0A4Q9MCQ4"/>
<protein>
    <submittedName>
        <fullName evidence="1">Uncharacterized protein</fullName>
    </submittedName>
</protein>
<organism evidence="1">
    <name type="scientific">Dichomitus squalens</name>
    <dbReference type="NCBI Taxonomy" id="114155"/>
    <lineage>
        <taxon>Eukaryota</taxon>
        <taxon>Fungi</taxon>
        <taxon>Dikarya</taxon>
        <taxon>Basidiomycota</taxon>
        <taxon>Agaricomycotina</taxon>
        <taxon>Agaricomycetes</taxon>
        <taxon>Polyporales</taxon>
        <taxon>Polyporaceae</taxon>
        <taxon>Dichomitus</taxon>
    </lineage>
</organism>
<name>A0A4Q9MCQ4_9APHY</name>
<sequence>MNRCIAHPLCTNSAAASEDVPTYARERFGNQKAIWSGIALVRSSYGLKANAEAEARPTRYRTRSLVPLTSTQCERRRICPVSSRRISRRISLPSTVHLKALAQHRRRVREARLEDCPSRATLRSTASAVAGSCARCRSSPIPQETFLKRAEVEISVVYGMLPPPVIKQMCAHHSSLQCLDRRALLCNKALPPRPPVQPARAHRPSKLLLVYRVVDQGRT</sequence>
<accession>A0A4Q9MCQ4</accession>
<dbReference type="EMBL" id="ML143467">
    <property type="protein sequence ID" value="TBU25084.1"/>
    <property type="molecule type" value="Genomic_DNA"/>
</dbReference>
<gene>
    <name evidence="1" type="ORF">BD311DRAFT_524805</name>
</gene>
<proteinExistence type="predicted"/>
<reference evidence="1" key="1">
    <citation type="submission" date="2019-01" db="EMBL/GenBank/DDBJ databases">
        <title>Draft genome sequences of three monokaryotic isolates of the white-rot basidiomycete fungus Dichomitus squalens.</title>
        <authorList>
            <consortium name="DOE Joint Genome Institute"/>
            <person name="Lopez S.C."/>
            <person name="Andreopoulos B."/>
            <person name="Pangilinan J."/>
            <person name="Lipzen A."/>
            <person name="Riley R."/>
            <person name="Ahrendt S."/>
            <person name="Ng V."/>
            <person name="Barry K."/>
            <person name="Daum C."/>
            <person name="Grigoriev I.V."/>
            <person name="Hilden K.S."/>
            <person name="Makela M.R."/>
            <person name="de Vries R.P."/>
        </authorList>
    </citation>
    <scope>NUCLEOTIDE SEQUENCE [LARGE SCALE GENOMIC DNA]</scope>
    <source>
        <strain evidence="1">OM18370.1</strain>
    </source>
</reference>
<dbReference type="Proteomes" id="UP000292957">
    <property type="component" value="Unassembled WGS sequence"/>
</dbReference>
<evidence type="ECO:0000313" key="1">
    <source>
        <dbReference type="EMBL" id="TBU25084.1"/>
    </source>
</evidence>